<proteinExistence type="inferred from homology"/>
<comment type="similarity">
    <text evidence="7">Belongs to the OMP decarboxylase family. Type 1 subfamily.</text>
</comment>
<dbReference type="Pfam" id="PF00215">
    <property type="entry name" value="OMPdecase"/>
    <property type="match status" value="1"/>
</dbReference>
<dbReference type="CDD" id="cd04725">
    <property type="entry name" value="OMP_decarboxylase_like"/>
    <property type="match status" value="1"/>
</dbReference>
<dbReference type="InterPro" id="IPR001754">
    <property type="entry name" value="OMPdeCOase_dom"/>
</dbReference>
<dbReference type="AlphaFoldDB" id="A0AAI9AHD4"/>
<dbReference type="NCBIfam" id="NF001273">
    <property type="entry name" value="PRK00230.1"/>
    <property type="match status" value="1"/>
</dbReference>
<sequence>MENGKREMENKLKLCIALDNPDKETNLKLAKELREYANDLWLKVGFRSYIRDGNDFIKNLKELGYNIFLDLKLYDIPNTMADASEEIAKLSVDMFNVHASAGKKAMQEVIKRLQNLKKRPLVLAVTALTSFDDEEFKKIYGKNINEKAKEFAKDAYESGLDGVVCSVFESKDIKKITNENFITLTPGIRPFGEENGDQKRVADIKMAKSNLVNFIVVGRPIYKSKNPKEIVEKILKEI</sequence>
<comment type="catalytic activity">
    <reaction evidence="6 7 10">
        <text>orotidine 5'-phosphate + H(+) = UMP + CO2</text>
        <dbReference type="Rhea" id="RHEA:11596"/>
        <dbReference type="ChEBI" id="CHEBI:15378"/>
        <dbReference type="ChEBI" id="CHEBI:16526"/>
        <dbReference type="ChEBI" id="CHEBI:57538"/>
        <dbReference type="ChEBI" id="CHEBI:57865"/>
        <dbReference type="EC" id="4.1.1.23"/>
    </reaction>
</comment>
<feature type="active site" description="For OMPdecase activity" evidence="8">
    <location>
        <position position="70"/>
    </location>
</feature>
<evidence type="ECO:0000256" key="7">
    <source>
        <dbReference type="HAMAP-Rule" id="MF_01200"/>
    </source>
</evidence>
<comment type="subunit">
    <text evidence="7">Homodimer.</text>
</comment>
<dbReference type="PANTHER" id="PTHR32119">
    <property type="entry name" value="OROTIDINE 5'-PHOSPHATE DECARBOXYLASE"/>
    <property type="match status" value="1"/>
</dbReference>
<evidence type="ECO:0000256" key="4">
    <source>
        <dbReference type="ARBA" id="ARBA00022975"/>
    </source>
</evidence>
<evidence type="ECO:0000256" key="5">
    <source>
        <dbReference type="ARBA" id="ARBA00023239"/>
    </source>
</evidence>
<evidence type="ECO:0000259" key="11">
    <source>
        <dbReference type="SMART" id="SM00934"/>
    </source>
</evidence>
<protein>
    <recommendedName>
        <fullName evidence="7">Orotidine 5'-phosphate decarboxylase</fullName>
        <ecNumber evidence="7">4.1.1.23</ecNumber>
    </recommendedName>
    <alternativeName>
        <fullName evidence="7">OMP decarboxylase</fullName>
        <shortName evidence="7">OMPDCase</shortName>
        <shortName evidence="7">OMPdecase</shortName>
    </alternativeName>
</protein>
<comment type="caution">
    <text evidence="12">The sequence shown here is derived from an EMBL/GenBank/DDBJ whole genome shotgun (WGS) entry which is preliminary data.</text>
</comment>
<dbReference type="HAMAP" id="MF_01200_B">
    <property type="entry name" value="OMPdecase_type1_B"/>
    <property type="match status" value="1"/>
</dbReference>
<keyword evidence="4 7" id="KW-0665">Pyrimidine biosynthesis</keyword>
<feature type="active site" description="For OMPdecase activity" evidence="8">
    <location>
        <position position="72"/>
    </location>
</feature>
<evidence type="ECO:0000256" key="8">
    <source>
        <dbReference type="PIRSR" id="PIRSR614732-1"/>
    </source>
</evidence>
<dbReference type="GO" id="GO:0006207">
    <property type="term" value="P:'de novo' pyrimidine nucleobase biosynthetic process"/>
    <property type="evidence" value="ECO:0007669"/>
    <property type="project" value="InterPro"/>
</dbReference>
<accession>A0AAI9AHD4</accession>
<dbReference type="NCBIfam" id="TIGR01740">
    <property type="entry name" value="pyrF"/>
    <property type="match status" value="1"/>
</dbReference>
<name>A0AAI9AHD4_9BACT</name>
<dbReference type="InterPro" id="IPR047596">
    <property type="entry name" value="OMPdecase_bac"/>
</dbReference>
<evidence type="ECO:0000256" key="10">
    <source>
        <dbReference type="RuleBase" id="RU000512"/>
    </source>
</evidence>
<dbReference type="SUPFAM" id="SSF51366">
    <property type="entry name" value="Ribulose-phoshate binding barrel"/>
    <property type="match status" value="1"/>
</dbReference>
<evidence type="ECO:0000256" key="2">
    <source>
        <dbReference type="ARBA" id="ARBA00004861"/>
    </source>
</evidence>
<dbReference type="InterPro" id="IPR011060">
    <property type="entry name" value="RibuloseP-bd_barrel"/>
</dbReference>
<dbReference type="EMBL" id="ABCJ01000004">
    <property type="protein sequence ID" value="EDM23668.1"/>
    <property type="molecule type" value="Genomic_DNA"/>
</dbReference>
<feature type="binding site" evidence="7 9">
    <location>
        <position position="189"/>
    </location>
    <ligand>
        <name>substrate</name>
    </ligand>
</feature>
<dbReference type="GO" id="GO:0005829">
    <property type="term" value="C:cytosol"/>
    <property type="evidence" value="ECO:0007669"/>
    <property type="project" value="TreeGrafter"/>
</dbReference>
<dbReference type="InterPro" id="IPR013785">
    <property type="entry name" value="Aldolase_TIM"/>
</dbReference>
<organism evidence="12 13">
    <name type="scientific">Caminibacter mediatlanticus TB-2</name>
    <dbReference type="NCBI Taxonomy" id="391592"/>
    <lineage>
        <taxon>Bacteria</taxon>
        <taxon>Pseudomonadati</taxon>
        <taxon>Campylobacterota</taxon>
        <taxon>Epsilonproteobacteria</taxon>
        <taxon>Nautiliales</taxon>
        <taxon>Nautiliaceae</taxon>
        <taxon>Caminibacter</taxon>
    </lineage>
</organism>
<evidence type="ECO:0000313" key="13">
    <source>
        <dbReference type="Proteomes" id="UP000003288"/>
    </source>
</evidence>
<dbReference type="Gene3D" id="3.20.20.70">
    <property type="entry name" value="Aldolase class I"/>
    <property type="match status" value="1"/>
</dbReference>
<dbReference type="GO" id="GO:0044205">
    <property type="term" value="P:'de novo' UMP biosynthetic process"/>
    <property type="evidence" value="ECO:0007669"/>
    <property type="project" value="UniProtKB-UniRule"/>
</dbReference>
<dbReference type="Proteomes" id="UP000003288">
    <property type="component" value="Unassembled WGS sequence"/>
</dbReference>
<feature type="binding site" evidence="7 9">
    <location>
        <position position="218"/>
    </location>
    <ligand>
        <name>substrate</name>
    </ligand>
</feature>
<dbReference type="SMART" id="SM00934">
    <property type="entry name" value="OMPdecase"/>
    <property type="match status" value="1"/>
</dbReference>
<feature type="domain" description="Orotidine 5'-phosphate decarboxylase" evidence="11">
    <location>
        <begin position="13"/>
        <end position="234"/>
    </location>
</feature>
<dbReference type="PANTHER" id="PTHR32119:SF2">
    <property type="entry name" value="OROTIDINE 5'-PHOSPHATE DECARBOXYLASE"/>
    <property type="match status" value="1"/>
</dbReference>
<gene>
    <name evidence="7" type="primary">pyrF</name>
    <name evidence="12" type="ORF">CMTB2_05267</name>
</gene>
<dbReference type="InterPro" id="IPR018089">
    <property type="entry name" value="OMPdecase_AS"/>
</dbReference>
<feature type="binding site" evidence="7 9">
    <location>
        <position position="19"/>
    </location>
    <ligand>
        <name>substrate</name>
    </ligand>
</feature>
<reference evidence="12 13" key="1">
    <citation type="journal article" date="2011" name="Stand. Genomic Sci.">
        <title>Draft genome sequence of Caminibacter mediatlanticus strain TB-2, an epsilonproteobacterium isolated from a deep-sea hydrothermal vent.</title>
        <authorList>
            <person name="Giovannelli D."/>
            <person name="Ferriera S."/>
            <person name="Johnson J."/>
            <person name="Kravitz S."/>
            <person name="Perez-Rodriguez I."/>
            <person name="Ricci J."/>
            <person name="O'Brien C."/>
            <person name="Voordeckers J.W."/>
            <person name="Bini E."/>
            <person name="Vetriani C."/>
        </authorList>
    </citation>
    <scope>NUCLEOTIDE SEQUENCE [LARGE SCALE GENOMIC DNA]</scope>
    <source>
        <strain evidence="12 13">TB-2</strain>
    </source>
</reference>
<feature type="active site" description="Proton donor" evidence="7">
    <location>
        <position position="72"/>
    </location>
</feature>
<feature type="binding site" evidence="7 9">
    <location>
        <position position="129"/>
    </location>
    <ligand>
        <name>substrate</name>
    </ligand>
</feature>
<feature type="binding site" evidence="7">
    <location>
        <begin position="70"/>
        <end position="79"/>
    </location>
    <ligand>
        <name>substrate</name>
    </ligand>
</feature>
<feature type="binding site" evidence="7 9">
    <location>
        <position position="219"/>
    </location>
    <ligand>
        <name>substrate</name>
    </ligand>
</feature>
<dbReference type="PROSITE" id="PS00156">
    <property type="entry name" value="OMPDECASE"/>
    <property type="match status" value="1"/>
</dbReference>
<dbReference type="InterPro" id="IPR014732">
    <property type="entry name" value="OMPdecase"/>
</dbReference>
<keyword evidence="5 7" id="KW-0456">Lyase</keyword>
<evidence type="ECO:0000256" key="6">
    <source>
        <dbReference type="ARBA" id="ARBA00049157"/>
    </source>
</evidence>
<feature type="active site" description="For OMPdecase activity" evidence="8">
    <location>
        <position position="75"/>
    </location>
</feature>
<comment type="function">
    <text evidence="1 7">Catalyzes the decarboxylation of orotidine 5'-monophosphate (OMP) to uridine 5'-monophosphate (UMP).</text>
</comment>
<feature type="binding site" evidence="7 9">
    <location>
        <position position="43"/>
    </location>
    <ligand>
        <name>substrate</name>
    </ligand>
</feature>
<evidence type="ECO:0000256" key="9">
    <source>
        <dbReference type="PIRSR" id="PIRSR614732-2"/>
    </source>
</evidence>
<comment type="pathway">
    <text evidence="2 7 10">Pyrimidine metabolism; UMP biosynthesis via de novo pathway; UMP from orotate: step 2/2.</text>
</comment>
<dbReference type="EC" id="4.1.1.23" evidence="7"/>
<feature type="binding site" evidence="7 9">
    <location>
        <position position="198"/>
    </location>
    <ligand>
        <name>substrate</name>
    </ligand>
</feature>
<keyword evidence="3 7" id="KW-0210">Decarboxylase</keyword>
<evidence type="ECO:0000256" key="3">
    <source>
        <dbReference type="ARBA" id="ARBA00022793"/>
    </source>
</evidence>
<evidence type="ECO:0000256" key="1">
    <source>
        <dbReference type="ARBA" id="ARBA00002356"/>
    </source>
</evidence>
<evidence type="ECO:0000313" key="12">
    <source>
        <dbReference type="EMBL" id="EDM23668.1"/>
    </source>
</evidence>
<dbReference type="GO" id="GO:0004590">
    <property type="term" value="F:orotidine-5'-phosphate decarboxylase activity"/>
    <property type="evidence" value="ECO:0007669"/>
    <property type="project" value="UniProtKB-UniRule"/>
</dbReference>